<evidence type="ECO:0000256" key="6">
    <source>
        <dbReference type="ARBA" id="ARBA00022927"/>
    </source>
</evidence>
<dbReference type="GO" id="GO:0015031">
    <property type="term" value="P:protein transport"/>
    <property type="evidence" value="ECO:0007669"/>
    <property type="project" value="UniProtKB-KW"/>
</dbReference>
<dbReference type="PANTHER" id="PTHR43386:SF24">
    <property type="entry name" value="OLIGOPEPTIDE TRANSPORT SYSTEM PERMEASE PROTEIN AMID"/>
    <property type="match status" value="1"/>
</dbReference>
<feature type="domain" description="ABC transmembrane type-1" evidence="11">
    <location>
        <begin position="92"/>
        <end position="281"/>
    </location>
</feature>
<dbReference type="RefSeq" id="WP_188880957.1">
    <property type="nucleotide sequence ID" value="NZ_BMOY01000005.1"/>
</dbReference>
<dbReference type="PANTHER" id="PTHR43386">
    <property type="entry name" value="OLIGOPEPTIDE TRANSPORT SYSTEM PERMEASE PROTEIN APPC"/>
    <property type="match status" value="1"/>
</dbReference>
<gene>
    <name evidence="12" type="ORF">GCM10010885_05030</name>
</gene>
<keyword evidence="13" id="KW-1185">Reference proteome</keyword>
<evidence type="ECO:0000313" key="12">
    <source>
        <dbReference type="EMBL" id="GGI98473.1"/>
    </source>
</evidence>
<keyword evidence="4 10" id="KW-0812">Transmembrane</keyword>
<feature type="transmembrane region" description="Helical" evidence="10">
    <location>
        <begin position="261"/>
        <end position="281"/>
    </location>
</feature>
<dbReference type="InterPro" id="IPR000515">
    <property type="entry name" value="MetI-like"/>
</dbReference>
<dbReference type="Proteomes" id="UP000637695">
    <property type="component" value="Unassembled WGS sequence"/>
</dbReference>
<dbReference type="EMBL" id="BMOY01000005">
    <property type="protein sequence ID" value="GGI98473.1"/>
    <property type="molecule type" value="Genomic_DNA"/>
</dbReference>
<evidence type="ECO:0000256" key="4">
    <source>
        <dbReference type="ARBA" id="ARBA00022692"/>
    </source>
</evidence>
<dbReference type="Pfam" id="PF12911">
    <property type="entry name" value="OppC_N"/>
    <property type="match status" value="1"/>
</dbReference>
<comment type="caution">
    <text evidence="12">The sequence shown here is derived from an EMBL/GenBank/DDBJ whole genome shotgun (WGS) entry which is preliminary data.</text>
</comment>
<evidence type="ECO:0000256" key="1">
    <source>
        <dbReference type="ARBA" id="ARBA00004651"/>
    </source>
</evidence>
<evidence type="ECO:0000313" key="13">
    <source>
        <dbReference type="Proteomes" id="UP000637695"/>
    </source>
</evidence>
<feature type="transmembrane region" description="Helical" evidence="10">
    <location>
        <begin position="94"/>
        <end position="119"/>
    </location>
</feature>
<comment type="similarity">
    <text evidence="9">Belongs to the binding-protein-dependent transport system permease family. OppBC subfamily.</text>
</comment>
<dbReference type="InterPro" id="IPR025966">
    <property type="entry name" value="OppC_N"/>
</dbReference>
<evidence type="ECO:0000259" key="11">
    <source>
        <dbReference type="PROSITE" id="PS50928"/>
    </source>
</evidence>
<dbReference type="GO" id="GO:0015833">
    <property type="term" value="P:peptide transport"/>
    <property type="evidence" value="ECO:0007669"/>
    <property type="project" value="UniProtKB-KW"/>
</dbReference>
<keyword evidence="5" id="KW-0571">Peptide transport</keyword>
<feature type="transmembrane region" description="Helical" evidence="10">
    <location>
        <begin position="155"/>
        <end position="174"/>
    </location>
</feature>
<dbReference type="AlphaFoldDB" id="A0A917K4D5"/>
<evidence type="ECO:0000256" key="2">
    <source>
        <dbReference type="ARBA" id="ARBA00022448"/>
    </source>
</evidence>
<reference evidence="12" key="1">
    <citation type="journal article" date="2014" name="Int. J. Syst. Evol. Microbiol.">
        <title>Complete genome sequence of Corynebacterium casei LMG S-19264T (=DSM 44701T), isolated from a smear-ripened cheese.</title>
        <authorList>
            <consortium name="US DOE Joint Genome Institute (JGI-PGF)"/>
            <person name="Walter F."/>
            <person name="Albersmeier A."/>
            <person name="Kalinowski J."/>
            <person name="Ruckert C."/>
        </authorList>
    </citation>
    <scope>NUCLEOTIDE SEQUENCE</scope>
    <source>
        <strain evidence="12">JCM 18487</strain>
    </source>
</reference>
<evidence type="ECO:0000256" key="8">
    <source>
        <dbReference type="ARBA" id="ARBA00023136"/>
    </source>
</evidence>
<dbReference type="InterPro" id="IPR035906">
    <property type="entry name" value="MetI-like_sf"/>
</dbReference>
<evidence type="ECO:0000256" key="3">
    <source>
        <dbReference type="ARBA" id="ARBA00022475"/>
    </source>
</evidence>
<keyword evidence="7 10" id="KW-1133">Transmembrane helix</keyword>
<dbReference type="CDD" id="cd06261">
    <property type="entry name" value="TM_PBP2"/>
    <property type="match status" value="1"/>
</dbReference>
<organism evidence="12 13">
    <name type="scientific">Alicyclobacillus cellulosilyticus</name>
    <dbReference type="NCBI Taxonomy" id="1003997"/>
    <lineage>
        <taxon>Bacteria</taxon>
        <taxon>Bacillati</taxon>
        <taxon>Bacillota</taxon>
        <taxon>Bacilli</taxon>
        <taxon>Bacillales</taxon>
        <taxon>Alicyclobacillaceae</taxon>
        <taxon>Alicyclobacillus</taxon>
    </lineage>
</organism>
<dbReference type="SUPFAM" id="SSF161098">
    <property type="entry name" value="MetI-like"/>
    <property type="match status" value="1"/>
</dbReference>
<dbReference type="InterPro" id="IPR050366">
    <property type="entry name" value="BP-dependent_transpt_permease"/>
</dbReference>
<evidence type="ECO:0000256" key="9">
    <source>
        <dbReference type="ARBA" id="ARBA00024202"/>
    </source>
</evidence>
<reference evidence="12" key="2">
    <citation type="submission" date="2020-09" db="EMBL/GenBank/DDBJ databases">
        <authorList>
            <person name="Sun Q."/>
            <person name="Ohkuma M."/>
        </authorList>
    </citation>
    <scope>NUCLEOTIDE SEQUENCE</scope>
    <source>
        <strain evidence="12">JCM 18487</strain>
    </source>
</reference>
<name>A0A917K4D5_9BACL</name>
<dbReference type="GO" id="GO:0005886">
    <property type="term" value="C:plasma membrane"/>
    <property type="evidence" value="ECO:0007669"/>
    <property type="project" value="UniProtKB-SubCell"/>
</dbReference>
<comment type="subcellular location">
    <subcellularLocation>
        <location evidence="1 10">Cell membrane</location>
        <topology evidence="1 10">Multi-pass membrane protein</topology>
    </subcellularLocation>
</comment>
<accession>A0A917K4D5</accession>
<sequence length="294" mass="32194">MAVVLEQSPAVRPRPQSRWLQAWRRYSRNYFAVAGLIWVILFLLTGIIGPWIAPYGYADTDFLNVYQGPSWQHIMGTDNLGHDMFSQILWSTRFAIEIAFGATLVSFVIGVILGLWAGLAGGITDMLIMRLVDFMYAFPSYFLNLILVVKFGRGLLPILFAIGITGWAGYARLIRSLVLSLRNSDMVEAARALGASPVHIARKYVFPNVMTNMVVALAFGIPYDLTAQAALSVVGLGPAPPMPSFGNLVANANANILGYPWLLYFPAGIFALTLLSFQFVADGLQEALNPKGGN</sequence>
<feature type="transmembrane region" description="Helical" evidence="10">
    <location>
        <begin position="30"/>
        <end position="53"/>
    </location>
</feature>
<keyword evidence="2 10" id="KW-0813">Transport</keyword>
<evidence type="ECO:0000256" key="5">
    <source>
        <dbReference type="ARBA" id="ARBA00022856"/>
    </source>
</evidence>
<evidence type="ECO:0000256" key="10">
    <source>
        <dbReference type="RuleBase" id="RU363032"/>
    </source>
</evidence>
<proteinExistence type="inferred from homology"/>
<keyword evidence="8 10" id="KW-0472">Membrane</keyword>
<dbReference type="GO" id="GO:0055085">
    <property type="term" value="P:transmembrane transport"/>
    <property type="evidence" value="ECO:0007669"/>
    <property type="project" value="InterPro"/>
</dbReference>
<evidence type="ECO:0000256" key="7">
    <source>
        <dbReference type="ARBA" id="ARBA00022989"/>
    </source>
</evidence>
<dbReference type="PROSITE" id="PS50928">
    <property type="entry name" value="ABC_TM1"/>
    <property type="match status" value="1"/>
</dbReference>
<dbReference type="Pfam" id="PF00528">
    <property type="entry name" value="BPD_transp_1"/>
    <property type="match status" value="1"/>
</dbReference>
<dbReference type="Gene3D" id="1.10.3720.10">
    <property type="entry name" value="MetI-like"/>
    <property type="match status" value="1"/>
</dbReference>
<keyword evidence="3" id="KW-1003">Cell membrane</keyword>
<protein>
    <submittedName>
        <fullName evidence="12">Peptide ABC transporter permease</fullName>
    </submittedName>
</protein>
<keyword evidence="6" id="KW-0653">Protein transport</keyword>
<feature type="transmembrane region" description="Helical" evidence="10">
    <location>
        <begin position="131"/>
        <end position="149"/>
    </location>
</feature>